<evidence type="ECO:0000313" key="2">
    <source>
        <dbReference type="Proteomes" id="UP001162162"/>
    </source>
</evidence>
<sequence>MKKRPYKMQAVQELLEDDPDRRSMDVASTCMTCGGYRLLPCQICKGSKKICAQKSFYYRICGSEMCEL</sequence>
<proteinExistence type="predicted"/>
<accession>A0AAV8XXV4</accession>
<comment type="caution">
    <text evidence="1">The sequence shown here is derived from an EMBL/GenBank/DDBJ whole genome shotgun (WGS) entry which is preliminary data.</text>
</comment>
<dbReference type="Proteomes" id="UP001162162">
    <property type="component" value="Unassembled WGS sequence"/>
</dbReference>
<gene>
    <name evidence="1" type="ORF">NQ318_021725</name>
</gene>
<organism evidence="1 2">
    <name type="scientific">Aromia moschata</name>
    <dbReference type="NCBI Taxonomy" id="1265417"/>
    <lineage>
        <taxon>Eukaryota</taxon>
        <taxon>Metazoa</taxon>
        <taxon>Ecdysozoa</taxon>
        <taxon>Arthropoda</taxon>
        <taxon>Hexapoda</taxon>
        <taxon>Insecta</taxon>
        <taxon>Pterygota</taxon>
        <taxon>Neoptera</taxon>
        <taxon>Endopterygota</taxon>
        <taxon>Coleoptera</taxon>
        <taxon>Polyphaga</taxon>
        <taxon>Cucujiformia</taxon>
        <taxon>Chrysomeloidea</taxon>
        <taxon>Cerambycidae</taxon>
        <taxon>Cerambycinae</taxon>
        <taxon>Callichromatini</taxon>
        <taxon>Aromia</taxon>
    </lineage>
</organism>
<dbReference type="AlphaFoldDB" id="A0AAV8XXV4"/>
<reference evidence="1" key="1">
    <citation type="journal article" date="2023" name="Insect Mol. Biol.">
        <title>Genome sequencing provides insights into the evolution of gene families encoding plant cell wall-degrading enzymes in longhorned beetles.</title>
        <authorList>
            <person name="Shin N.R."/>
            <person name="Okamura Y."/>
            <person name="Kirsch R."/>
            <person name="Pauchet Y."/>
        </authorList>
    </citation>
    <scope>NUCLEOTIDE SEQUENCE</scope>
    <source>
        <strain evidence="1">AMC_N1</strain>
    </source>
</reference>
<protein>
    <submittedName>
        <fullName evidence="1">Uncharacterized protein</fullName>
    </submittedName>
</protein>
<keyword evidence="2" id="KW-1185">Reference proteome</keyword>
<dbReference type="EMBL" id="JAPWTK010000270">
    <property type="protein sequence ID" value="KAJ8944010.1"/>
    <property type="molecule type" value="Genomic_DNA"/>
</dbReference>
<evidence type="ECO:0000313" key="1">
    <source>
        <dbReference type="EMBL" id="KAJ8944010.1"/>
    </source>
</evidence>
<name>A0AAV8XXV4_9CUCU</name>